<dbReference type="EMBL" id="MT144266">
    <property type="protein sequence ID" value="QJA51473.1"/>
    <property type="molecule type" value="Genomic_DNA"/>
</dbReference>
<reference evidence="1" key="1">
    <citation type="submission" date="2020-03" db="EMBL/GenBank/DDBJ databases">
        <title>The deep terrestrial virosphere.</title>
        <authorList>
            <person name="Holmfeldt K."/>
            <person name="Nilsson E."/>
            <person name="Simone D."/>
            <person name="Lopez-Fernandez M."/>
            <person name="Wu X."/>
            <person name="de Brujin I."/>
            <person name="Lundin D."/>
            <person name="Andersson A."/>
            <person name="Bertilsson S."/>
            <person name="Dopson M."/>
        </authorList>
    </citation>
    <scope>NUCLEOTIDE SEQUENCE</scope>
    <source>
        <strain evidence="1">TM448A02160</strain>
    </source>
</reference>
<sequence length="72" mass="8372">MSRELLSELKRMQIDLELEDKYFKAVTLKALEHIMLKLIAIQNRINIMHSEIIVQAESRESDIADVFAGEEI</sequence>
<protein>
    <submittedName>
        <fullName evidence="1">Uncharacterized protein</fullName>
    </submittedName>
</protein>
<dbReference type="AlphaFoldDB" id="A0A6H1ZU69"/>
<organism evidence="1">
    <name type="scientific">viral metagenome</name>
    <dbReference type="NCBI Taxonomy" id="1070528"/>
    <lineage>
        <taxon>unclassified sequences</taxon>
        <taxon>metagenomes</taxon>
        <taxon>organismal metagenomes</taxon>
    </lineage>
</organism>
<proteinExistence type="predicted"/>
<name>A0A6H1ZU69_9ZZZZ</name>
<accession>A0A6H1ZU69</accession>
<evidence type="ECO:0000313" key="1">
    <source>
        <dbReference type="EMBL" id="QJA51473.1"/>
    </source>
</evidence>
<gene>
    <name evidence="1" type="ORF">TM448A02160_0007</name>
</gene>